<name>A0ABQ5BNZ3_9ASTR</name>
<dbReference type="Proteomes" id="UP001151760">
    <property type="component" value="Unassembled WGS sequence"/>
</dbReference>
<evidence type="ECO:0000256" key="1">
    <source>
        <dbReference type="SAM" id="MobiDB-lite"/>
    </source>
</evidence>
<comment type="caution">
    <text evidence="2">The sequence shown here is derived from an EMBL/GenBank/DDBJ whole genome shotgun (WGS) entry which is preliminary data.</text>
</comment>
<sequence length="115" mass="12764">MEASTSKPMSSFRDYVFGKPGESDEDEVYEPDDISASYISSFGGGQQLEEDELDFSDGYETRVYGGDARISALHKLFPLMVDKKNLASDKERTIAKGKASLLVDVDYYVKIGKDT</sequence>
<accession>A0ABQ5BNZ3</accession>
<dbReference type="EMBL" id="BQNB010013437">
    <property type="protein sequence ID" value="GJT15964.1"/>
    <property type="molecule type" value="Genomic_DNA"/>
</dbReference>
<feature type="region of interest" description="Disordered" evidence="1">
    <location>
        <begin position="1"/>
        <end position="27"/>
    </location>
</feature>
<reference evidence="2" key="2">
    <citation type="submission" date="2022-01" db="EMBL/GenBank/DDBJ databases">
        <authorList>
            <person name="Yamashiro T."/>
            <person name="Shiraishi A."/>
            <person name="Satake H."/>
            <person name="Nakayama K."/>
        </authorList>
    </citation>
    <scope>NUCLEOTIDE SEQUENCE</scope>
</reference>
<evidence type="ECO:0000313" key="3">
    <source>
        <dbReference type="Proteomes" id="UP001151760"/>
    </source>
</evidence>
<keyword evidence="3" id="KW-1185">Reference proteome</keyword>
<organism evidence="2 3">
    <name type="scientific">Tanacetum coccineum</name>
    <dbReference type="NCBI Taxonomy" id="301880"/>
    <lineage>
        <taxon>Eukaryota</taxon>
        <taxon>Viridiplantae</taxon>
        <taxon>Streptophyta</taxon>
        <taxon>Embryophyta</taxon>
        <taxon>Tracheophyta</taxon>
        <taxon>Spermatophyta</taxon>
        <taxon>Magnoliopsida</taxon>
        <taxon>eudicotyledons</taxon>
        <taxon>Gunneridae</taxon>
        <taxon>Pentapetalae</taxon>
        <taxon>asterids</taxon>
        <taxon>campanulids</taxon>
        <taxon>Asterales</taxon>
        <taxon>Asteraceae</taxon>
        <taxon>Asteroideae</taxon>
        <taxon>Anthemideae</taxon>
        <taxon>Anthemidinae</taxon>
        <taxon>Tanacetum</taxon>
    </lineage>
</organism>
<reference evidence="2" key="1">
    <citation type="journal article" date="2022" name="Int. J. Mol. Sci.">
        <title>Draft Genome of Tanacetum Coccineum: Genomic Comparison of Closely Related Tanacetum-Family Plants.</title>
        <authorList>
            <person name="Yamashiro T."/>
            <person name="Shiraishi A."/>
            <person name="Nakayama K."/>
            <person name="Satake H."/>
        </authorList>
    </citation>
    <scope>NUCLEOTIDE SEQUENCE</scope>
</reference>
<evidence type="ECO:0000313" key="2">
    <source>
        <dbReference type="EMBL" id="GJT15964.1"/>
    </source>
</evidence>
<protein>
    <submittedName>
        <fullName evidence="2">Uncharacterized protein</fullName>
    </submittedName>
</protein>
<proteinExistence type="predicted"/>
<gene>
    <name evidence="2" type="ORF">Tco_0874670</name>
</gene>